<dbReference type="EMBL" id="MLYV02000221">
    <property type="protein sequence ID" value="PSS31064.1"/>
    <property type="molecule type" value="Genomic_DNA"/>
</dbReference>
<gene>
    <name evidence="1" type="ORF">PHLCEN_2v2396</name>
</gene>
<evidence type="ECO:0000313" key="2">
    <source>
        <dbReference type="Proteomes" id="UP000186601"/>
    </source>
</evidence>
<proteinExistence type="predicted"/>
<comment type="caution">
    <text evidence="1">The sequence shown here is derived from an EMBL/GenBank/DDBJ whole genome shotgun (WGS) entry which is preliminary data.</text>
</comment>
<keyword evidence="2" id="KW-1185">Reference proteome</keyword>
<dbReference type="AlphaFoldDB" id="A0A2R6RM08"/>
<reference evidence="1 2" key="1">
    <citation type="submission" date="2018-02" db="EMBL/GenBank/DDBJ databases">
        <title>Genome sequence of the basidiomycete white-rot fungus Phlebia centrifuga.</title>
        <authorList>
            <person name="Granchi Z."/>
            <person name="Peng M."/>
            <person name="de Vries R.P."/>
            <person name="Hilden K."/>
            <person name="Makela M.R."/>
            <person name="Grigoriev I."/>
            <person name="Riley R."/>
        </authorList>
    </citation>
    <scope>NUCLEOTIDE SEQUENCE [LARGE SCALE GENOMIC DNA]</scope>
    <source>
        <strain evidence="1 2">FBCC195</strain>
    </source>
</reference>
<accession>A0A2R6RM08</accession>
<protein>
    <submittedName>
        <fullName evidence="1">Uncharacterized protein</fullName>
    </submittedName>
</protein>
<sequence>MLYDREEWVSPAVESKVEEVAARFAKESVSGIVESGICLVSDEQWSLAQPLLLRLTSGVLVSVVLGQSLIFKSSDVSRSCSWAPQASTS</sequence>
<dbReference type="Proteomes" id="UP000186601">
    <property type="component" value="Unassembled WGS sequence"/>
</dbReference>
<organism evidence="1 2">
    <name type="scientific">Hermanssonia centrifuga</name>
    <dbReference type="NCBI Taxonomy" id="98765"/>
    <lineage>
        <taxon>Eukaryota</taxon>
        <taxon>Fungi</taxon>
        <taxon>Dikarya</taxon>
        <taxon>Basidiomycota</taxon>
        <taxon>Agaricomycotina</taxon>
        <taxon>Agaricomycetes</taxon>
        <taxon>Polyporales</taxon>
        <taxon>Meruliaceae</taxon>
        <taxon>Hermanssonia</taxon>
    </lineage>
</organism>
<evidence type="ECO:0000313" key="1">
    <source>
        <dbReference type="EMBL" id="PSS31064.1"/>
    </source>
</evidence>
<name>A0A2R6RM08_9APHY</name>